<dbReference type="PANTHER" id="PTHR40980:SF3">
    <property type="entry name" value="TONB-DEPENDENT RECEPTOR-LIKE BETA-BARREL DOMAIN-CONTAINING PROTEIN"/>
    <property type="match status" value="1"/>
</dbReference>
<dbReference type="InterPro" id="IPR012910">
    <property type="entry name" value="Plug_dom"/>
</dbReference>
<dbReference type="InterPro" id="IPR036942">
    <property type="entry name" value="Beta-barrel_TonB_sf"/>
</dbReference>
<comment type="caution">
    <text evidence="8">The sequence shown here is derived from an EMBL/GenBank/DDBJ whole genome shotgun (WGS) entry which is preliminary data.</text>
</comment>
<feature type="chain" id="PRO_5016126716" evidence="5">
    <location>
        <begin position="32"/>
        <end position="983"/>
    </location>
</feature>
<dbReference type="Pfam" id="PF00593">
    <property type="entry name" value="TonB_dep_Rec_b-barrel"/>
    <property type="match status" value="1"/>
</dbReference>
<keyword evidence="3" id="KW-0998">Cell outer membrane</keyword>
<proteinExistence type="inferred from homology"/>
<evidence type="ECO:0000256" key="5">
    <source>
        <dbReference type="SAM" id="SignalP"/>
    </source>
</evidence>
<reference evidence="8 9" key="1">
    <citation type="submission" date="2017-08" db="EMBL/GenBank/DDBJ databases">
        <title>Infants hospitalized years apart are colonized by the same room-sourced microbial strains.</title>
        <authorList>
            <person name="Brooks B."/>
            <person name="Olm M.R."/>
            <person name="Firek B.A."/>
            <person name="Baker R."/>
            <person name="Thomas B.C."/>
            <person name="Morowitz M.J."/>
            <person name="Banfield J.F."/>
        </authorList>
    </citation>
    <scope>NUCLEOTIDE SEQUENCE [LARGE SCALE GENOMIC DNA]</scope>
    <source>
        <strain evidence="8">S2_003_000_R2_4</strain>
    </source>
</reference>
<dbReference type="Gene3D" id="2.170.130.10">
    <property type="entry name" value="TonB-dependent receptor, plug domain"/>
    <property type="match status" value="1"/>
</dbReference>
<keyword evidence="8" id="KW-0675">Receptor</keyword>
<evidence type="ECO:0000259" key="7">
    <source>
        <dbReference type="Pfam" id="PF07715"/>
    </source>
</evidence>
<dbReference type="InterPro" id="IPR000531">
    <property type="entry name" value="Beta-barrel_TonB"/>
</dbReference>
<dbReference type="NCBIfam" id="TIGR01782">
    <property type="entry name" value="TonB-Xanth-Caul"/>
    <property type="match status" value="1"/>
</dbReference>
<evidence type="ECO:0000256" key="1">
    <source>
        <dbReference type="ARBA" id="ARBA00004442"/>
    </source>
</evidence>
<dbReference type="PANTHER" id="PTHR40980">
    <property type="entry name" value="PLUG DOMAIN-CONTAINING PROTEIN"/>
    <property type="match status" value="1"/>
</dbReference>
<feature type="domain" description="TonB-dependent receptor-like beta-barrel" evidence="6">
    <location>
        <begin position="414"/>
        <end position="943"/>
    </location>
</feature>
<comment type="subcellular location">
    <subcellularLocation>
        <location evidence="1 4">Cell outer membrane</location>
    </subcellularLocation>
</comment>
<protein>
    <submittedName>
        <fullName evidence="8">TonB-dependent receptor</fullName>
    </submittedName>
</protein>
<dbReference type="Pfam" id="PF07715">
    <property type="entry name" value="Plug"/>
    <property type="match status" value="1"/>
</dbReference>
<dbReference type="EMBL" id="QFQZ01000001">
    <property type="protein sequence ID" value="PZR37325.1"/>
    <property type="molecule type" value="Genomic_DNA"/>
</dbReference>
<evidence type="ECO:0000256" key="3">
    <source>
        <dbReference type="ARBA" id="ARBA00023237"/>
    </source>
</evidence>
<gene>
    <name evidence="8" type="ORF">DI526_00015</name>
</gene>
<comment type="similarity">
    <text evidence="4">Belongs to the TonB-dependent receptor family.</text>
</comment>
<evidence type="ECO:0000313" key="8">
    <source>
        <dbReference type="EMBL" id="PZR37325.1"/>
    </source>
</evidence>
<dbReference type="InterPro" id="IPR010104">
    <property type="entry name" value="TonB_rcpt_bac"/>
</dbReference>
<organism evidence="8 9">
    <name type="scientific">Caulobacter segnis</name>
    <dbReference type="NCBI Taxonomy" id="88688"/>
    <lineage>
        <taxon>Bacteria</taxon>
        <taxon>Pseudomonadati</taxon>
        <taxon>Pseudomonadota</taxon>
        <taxon>Alphaproteobacteria</taxon>
        <taxon>Caulobacterales</taxon>
        <taxon>Caulobacteraceae</taxon>
        <taxon>Caulobacter</taxon>
    </lineage>
</organism>
<feature type="signal peptide" evidence="5">
    <location>
        <begin position="1"/>
        <end position="31"/>
    </location>
</feature>
<dbReference type="Gene3D" id="2.40.170.20">
    <property type="entry name" value="TonB-dependent receptor, beta-barrel domain"/>
    <property type="match status" value="1"/>
</dbReference>
<dbReference type="InterPro" id="IPR037066">
    <property type="entry name" value="Plug_dom_sf"/>
</dbReference>
<sequence>MQGQDQSHRKLMLAGVSALVLCAVAPGAALAQAQAQPKDDSAVEEIVVTGQRAAIQSAQKIKQNAEQLVDSITSTDIGALPDRSVTEALQRVAGVTIGRTSDGRDADRISVEGSGVQVRGLSWVRGELNGRDSFSAKAGRTLSFEDIPPELMAGVDVYKNPSADIIEGGVGGTVNLRTRLPFDSAKRIIAYSLDGSYGDLAKKWKPSGSILYSDRWDTSVGQIGFLIDLSDSKLKSRTDTISVEPYNVRTDLVPGKTVYVPGGYGYRSLEFDRERKGIDAAVQWRPNDQWEATLQFLRSSALQASTERANGFTPGSTDGPAAGTTFTYDSAGRFLKGTLADTAGGTGLGSSLIDTRYAERSSVTSDYSLNLKYNPNDKWAFSGDVQYIYAKTKTVDFTAFNALNGSTLPGTLDLTGSLPSITANNDKAFLANPANYYLQAAMDHHDRNEGSELAARFDGAYTFDGDGWLKSFRFGVRHTYRQATTRETAYRWDTVAPSWSGAATIDKLSGYQGYYELFPFDNYFRGKANIPAAFVMPTASFVNQYGVTSTILGKIAAANGGGWRPFNGDFEDQNQDGGKGSTNHQKEKTLAAFAMLRFGHDIALWGDDRELDGNIGVRVVKTESESQGLQNFTVNAEAIADGSKIPVPDRQFANGAKSAFVGGRDYVNVLPSLNARLKVTPEMFVRFAAAKAIVRPDFQQLQPNYAITATNGVITGGVCSNTIPGGARADCVYQYTANAGNPNLKPIRSTQYDLAYEWYFAPTGSLTATAFYKDIYNFITNGSQNLQFTNNGVTRTVQVVQPYNAGHGTIKGFEVAYQQYYDFLPSVLKGLGVQANFTYVDSKGARNAAVNPYDNTQIGNVTGALGESMPLEGLSKKSFNVAALYDLGKVSARLAYNWRERYLLTTTAANINIPAWADDYGQLDGSIFYTVSEKLKIGFQAVNITNSKTKILVSYPGRPEEGLTGRNWVEADRRYSVVLRGTF</sequence>
<dbReference type="SUPFAM" id="SSF56935">
    <property type="entry name" value="Porins"/>
    <property type="match status" value="1"/>
</dbReference>
<name>A0A2W5VPT4_9CAUL</name>
<dbReference type="AlphaFoldDB" id="A0A2W5VPT4"/>
<evidence type="ECO:0000256" key="4">
    <source>
        <dbReference type="RuleBase" id="RU003357"/>
    </source>
</evidence>
<keyword evidence="5" id="KW-0732">Signal</keyword>
<dbReference type="GO" id="GO:0009279">
    <property type="term" value="C:cell outer membrane"/>
    <property type="evidence" value="ECO:0007669"/>
    <property type="project" value="UniProtKB-SubCell"/>
</dbReference>
<keyword evidence="2 4" id="KW-0472">Membrane</keyword>
<accession>A0A2W5VPT4</accession>
<dbReference type="RefSeq" id="WP_304272545.1">
    <property type="nucleotide sequence ID" value="NZ_QFQZ01000001.1"/>
</dbReference>
<evidence type="ECO:0000313" key="9">
    <source>
        <dbReference type="Proteomes" id="UP000249393"/>
    </source>
</evidence>
<feature type="domain" description="TonB-dependent receptor plug" evidence="7">
    <location>
        <begin position="63"/>
        <end position="172"/>
    </location>
</feature>
<evidence type="ECO:0000256" key="2">
    <source>
        <dbReference type="ARBA" id="ARBA00023136"/>
    </source>
</evidence>
<keyword evidence="4" id="KW-0798">TonB box</keyword>
<dbReference type="Proteomes" id="UP000249393">
    <property type="component" value="Unassembled WGS sequence"/>
</dbReference>
<evidence type="ECO:0000259" key="6">
    <source>
        <dbReference type="Pfam" id="PF00593"/>
    </source>
</evidence>